<keyword evidence="3" id="KW-1185">Reference proteome</keyword>
<dbReference type="Pfam" id="PF01850">
    <property type="entry name" value="PIN"/>
    <property type="match status" value="1"/>
</dbReference>
<evidence type="ECO:0000259" key="1">
    <source>
        <dbReference type="Pfam" id="PF01850"/>
    </source>
</evidence>
<dbReference type="CDD" id="cd09871">
    <property type="entry name" value="PIN_MtVapC28-VapC30-like"/>
    <property type="match status" value="1"/>
</dbReference>
<evidence type="ECO:0000313" key="3">
    <source>
        <dbReference type="Proteomes" id="UP001174909"/>
    </source>
</evidence>
<gene>
    <name evidence="2" type="ORF">GBAR_LOCUS13069</name>
</gene>
<proteinExistence type="predicted"/>
<dbReference type="Gene3D" id="3.40.50.1010">
    <property type="entry name" value="5'-nuclease"/>
    <property type="match status" value="1"/>
</dbReference>
<reference evidence="2" key="1">
    <citation type="submission" date="2023-03" db="EMBL/GenBank/DDBJ databases">
        <authorList>
            <person name="Steffen K."/>
            <person name="Cardenas P."/>
        </authorList>
    </citation>
    <scope>NUCLEOTIDE SEQUENCE</scope>
</reference>
<comment type="caution">
    <text evidence="2">The sequence shown here is derived from an EMBL/GenBank/DDBJ whole genome shotgun (WGS) entry which is preliminary data.</text>
</comment>
<protein>
    <submittedName>
        <fullName evidence="2">Ribonuclease VapC30</fullName>
    </submittedName>
</protein>
<feature type="domain" description="PIN" evidence="1">
    <location>
        <begin position="7"/>
        <end position="100"/>
    </location>
</feature>
<dbReference type="SUPFAM" id="SSF88723">
    <property type="entry name" value="PIN domain-like"/>
    <property type="match status" value="1"/>
</dbReference>
<dbReference type="InterPro" id="IPR029060">
    <property type="entry name" value="PIN-like_dom_sf"/>
</dbReference>
<evidence type="ECO:0000313" key="2">
    <source>
        <dbReference type="EMBL" id="CAI8022222.1"/>
    </source>
</evidence>
<dbReference type="EMBL" id="CASHTH010001945">
    <property type="protein sequence ID" value="CAI8022222.1"/>
    <property type="molecule type" value="Genomic_DNA"/>
</dbReference>
<accession>A0AA35S456</accession>
<dbReference type="InterPro" id="IPR002716">
    <property type="entry name" value="PIN_dom"/>
</dbReference>
<name>A0AA35S456_GEOBA</name>
<sequence>MLTASSCRMSAASMLEVTMVVESRGGPAAGLELDRFLERLGVEVVPVTLEQLASARYAWRRFGRGNHPAALNFGDCFAYALAQVSREPLLFKGDDFARTDIAAA</sequence>
<dbReference type="AlphaFoldDB" id="A0AA35S456"/>
<dbReference type="Proteomes" id="UP001174909">
    <property type="component" value="Unassembled WGS sequence"/>
</dbReference>
<organism evidence="2 3">
    <name type="scientific">Geodia barretti</name>
    <name type="common">Barrett's horny sponge</name>
    <dbReference type="NCBI Taxonomy" id="519541"/>
    <lineage>
        <taxon>Eukaryota</taxon>
        <taxon>Metazoa</taxon>
        <taxon>Porifera</taxon>
        <taxon>Demospongiae</taxon>
        <taxon>Heteroscleromorpha</taxon>
        <taxon>Tetractinellida</taxon>
        <taxon>Astrophorina</taxon>
        <taxon>Geodiidae</taxon>
        <taxon>Geodia</taxon>
    </lineage>
</organism>